<accession>A0A250K6C9</accession>
<evidence type="ECO:0000256" key="1">
    <source>
        <dbReference type="SAM" id="MobiDB-lite"/>
    </source>
</evidence>
<dbReference type="KEGG" id="mmas:MYMAC_006573"/>
<dbReference type="OrthoDB" id="5525386at2"/>
<name>A0A250K6C9_9BACT</name>
<evidence type="ECO:0000256" key="2">
    <source>
        <dbReference type="SAM" id="SignalP"/>
    </source>
</evidence>
<evidence type="ECO:0000313" key="4">
    <source>
        <dbReference type="Proteomes" id="UP000217343"/>
    </source>
</evidence>
<proteinExistence type="predicted"/>
<dbReference type="RefSeq" id="WP_095960965.1">
    <property type="nucleotide sequence ID" value="NZ_CP022203.1"/>
</dbReference>
<feature type="chain" id="PRO_5013191006" description="Lipoprotein" evidence="2">
    <location>
        <begin position="25"/>
        <end position="143"/>
    </location>
</feature>
<evidence type="ECO:0000313" key="3">
    <source>
        <dbReference type="EMBL" id="ATB50916.1"/>
    </source>
</evidence>
<reference evidence="3 4" key="1">
    <citation type="submission" date="2017-06" db="EMBL/GenBank/DDBJ databases">
        <title>Sequencing and comparative analysis of myxobacterial genomes.</title>
        <authorList>
            <person name="Rupp O."/>
            <person name="Goesmann A."/>
            <person name="Sogaard-Andersen L."/>
        </authorList>
    </citation>
    <scope>NUCLEOTIDE SEQUENCE [LARGE SCALE GENOMIC DNA]</scope>
    <source>
        <strain evidence="3 4">DSM 14697</strain>
    </source>
</reference>
<feature type="compositionally biased region" description="Basic and acidic residues" evidence="1">
    <location>
        <begin position="24"/>
        <end position="43"/>
    </location>
</feature>
<dbReference type="EMBL" id="CP022203">
    <property type="protein sequence ID" value="ATB50916.1"/>
    <property type="molecule type" value="Genomic_DNA"/>
</dbReference>
<dbReference type="Proteomes" id="UP000217343">
    <property type="component" value="Chromosome"/>
</dbReference>
<dbReference type="AlphaFoldDB" id="A0A250K6C9"/>
<keyword evidence="4" id="KW-1185">Reference proteome</keyword>
<keyword evidence="2" id="KW-0732">Signal</keyword>
<protein>
    <recommendedName>
        <fullName evidence="5">Lipoprotein</fullName>
    </recommendedName>
</protein>
<sequence length="143" mass="16428">MALKTGFAVLAFGMMLLGSTAAHAKDDSNEKGRFSQQHRHDNRGGNFGVHVDARRHPGPAPLPPRHARGRYELQTVNRWVQGRYERVWVPEVCRERGNRRARVTRCTGGFYEQRWIPARYEPVQEWVWVAFAPGRVHVASAIR</sequence>
<feature type="signal peptide" evidence="2">
    <location>
        <begin position="1"/>
        <end position="24"/>
    </location>
</feature>
<gene>
    <name evidence="3" type="ORF">MYMAC_006573</name>
</gene>
<organism evidence="3 4">
    <name type="scientific">Corallococcus macrosporus DSM 14697</name>
    <dbReference type="NCBI Taxonomy" id="1189310"/>
    <lineage>
        <taxon>Bacteria</taxon>
        <taxon>Pseudomonadati</taxon>
        <taxon>Myxococcota</taxon>
        <taxon>Myxococcia</taxon>
        <taxon>Myxococcales</taxon>
        <taxon>Cystobacterineae</taxon>
        <taxon>Myxococcaceae</taxon>
        <taxon>Corallococcus</taxon>
    </lineage>
</organism>
<feature type="region of interest" description="Disordered" evidence="1">
    <location>
        <begin position="24"/>
        <end position="67"/>
    </location>
</feature>
<evidence type="ECO:0008006" key="5">
    <source>
        <dbReference type="Google" id="ProtNLM"/>
    </source>
</evidence>